<dbReference type="EMBL" id="JAHMHQ010000010">
    <property type="protein sequence ID" value="KAK1636588.1"/>
    <property type="molecule type" value="Genomic_DNA"/>
</dbReference>
<name>A0AAI9ZT92_9PEZI</name>
<feature type="region of interest" description="Disordered" evidence="1">
    <location>
        <begin position="55"/>
        <end position="75"/>
    </location>
</feature>
<dbReference type="AlphaFoldDB" id="A0AAI9ZT92"/>
<dbReference type="GeneID" id="85467732"/>
<evidence type="ECO:0000313" key="2">
    <source>
        <dbReference type="EMBL" id="KAK1636588.1"/>
    </source>
</evidence>
<evidence type="ECO:0000313" key="3">
    <source>
        <dbReference type="Proteomes" id="UP001243989"/>
    </source>
</evidence>
<gene>
    <name evidence="2" type="ORF">BDP81DRAFT_25039</name>
</gene>
<evidence type="ECO:0000256" key="1">
    <source>
        <dbReference type="SAM" id="MobiDB-lite"/>
    </source>
</evidence>
<protein>
    <submittedName>
        <fullName evidence="2">Uncharacterized protein</fullName>
    </submittedName>
</protein>
<dbReference type="Proteomes" id="UP001243989">
    <property type="component" value="Unassembled WGS sequence"/>
</dbReference>
<accession>A0AAI9ZT92</accession>
<sequence>MSPHFILGGGRSKKAETLDILQRLKQQHLRCPQEKFRGVEGGWVVAVIGGKHKPPRSWAGAAGPDSGTYLQHQSRPRPRSPFLPLSLSLTVDRCTHLVCVWAPARHL</sequence>
<comment type="caution">
    <text evidence="2">The sequence shown here is derived from an EMBL/GenBank/DDBJ whole genome shotgun (WGS) entry which is preliminary data.</text>
</comment>
<dbReference type="RefSeq" id="XP_060445195.1">
    <property type="nucleotide sequence ID" value="XM_060582870.1"/>
</dbReference>
<proteinExistence type="predicted"/>
<reference evidence="2" key="1">
    <citation type="submission" date="2021-06" db="EMBL/GenBank/DDBJ databases">
        <title>Comparative genomics, transcriptomics and evolutionary studies reveal genomic signatures of adaptation to plant cell wall in hemibiotrophic fungi.</title>
        <authorList>
            <consortium name="DOE Joint Genome Institute"/>
            <person name="Baroncelli R."/>
            <person name="Diaz J.F."/>
            <person name="Benocci T."/>
            <person name="Peng M."/>
            <person name="Battaglia E."/>
            <person name="Haridas S."/>
            <person name="Andreopoulos W."/>
            <person name="Labutti K."/>
            <person name="Pangilinan J."/>
            <person name="Floch G.L."/>
            <person name="Makela M.R."/>
            <person name="Henrissat B."/>
            <person name="Grigoriev I.V."/>
            <person name="Crouch J.A."/>
            <person name="De Vries R.P."/>
            <person name="Sukno S.A."/>
            <person name="Thon M.R."/>
        </authorList>
    </citation>
    <scope>NUCLEOTIDE SEQUENCE</scope>
    <source>
        <strain evidence="2">CBS 102054</strain>
    </source>
</reference>
<keyword evidence="3" id="KW-1185">Reference proteome</keyword>
<organism evidence="2 3">
    <name type="scientific">Colletotrichum phormii</name>
    <dbReference type="NCBI Taxonomy" id="359342"/>
    <lineage>
        <taxon>Eukaryota</taxon>
        <taxon>Fungi</taxon>
        <taxon>Dikarya</taxon>
        <taxon>Ascomycota</taxon>
        <taxon>Pezizomycotina</taxon>
        <taxon>Sordariomycetes</taxon>
        <taxon>Hypocreomycetidae</taxon>
        <taxon>Glomerellales</taxon>
        <taxon>Glomerellaceae</taxon>
        <taxon>Colletotrichum</taxon>
        <taxon>Colletotrichum acutatum species complex</taxon>
    </lineage>
</organism>